<dbReference type="InterPro" id="IPR012902">
    <property type="entry name" value="N_methyl_site"/>
</dbReference>
<evidence type="ECO:0000256" key="5">
    <source>
        <dbReference type="SAM" id="Phobius"/>
    </source>
</evidence>
<dbReference type="EMBL" id="LT629748">
    <property type="protein sequence ID" value="SDT13969.1"/>
    <property type="molecule type" value="Genomic_DNA"/>
</dbReference>
<dbReference type="GO" id="GO:0043107">
    <property type="term" value="P:type IV pilus-dependent motility"/>
    <property type="evidence" value="ECO:0007669"/>
    <property type="project" value="TreeGrafter"/>
</dbReference>
<sequence>MKTMQKGFTLIELMIVVAIIGILAAIALPAYQDYTVRAKMSEVIGFASSARTAVSECAVAEGGLANCGDGASGVDVTEMAAASDYLTSVAIAAGIITLELDWSELGGSGTGDLVYTPTYSAGGVAWECGMSVADDYKYVPNACRNAP</sequence>
<evidence type="ECO:0000313" key="6">
    <source>
        <dbReference type="EMBL" id="SDT13969.1"/>
    </source>
</evidence>
<evidence type="ECO:0000256" key="2">
    <source>
        <dbReference type="ARBA" id="ARBA00022481"/>
    </source>
</evidence>
<dbReference type="NCBIfam" id="TIGR02532">
    <property type="entry name" value="IV_pilin_GFxxxE"/>
    <property type="match status" value="1"/>
</dbReference>
<dbReference type="Pfam" id="PF00114">
    <property type="entry name" value="Pilin"/>
    <property type="match status" value="1"/>
</dbReference>
<proteinExistence type="inferred from homology"/>
<dbReference type="SUPFAM" id="SSF54523">
    <property type="entry name" value="Pili subunits"/>
    <property type="match status" value="1"/>
</dbReference>
<dbReference type="Proteomes" id="UP000243426">
    <property type="component" value="Chromosome I"/>
</dbReference>
<accession>A0A1H1XYK1</accession>
<evidence type="ECO:0000256" key="3">
    <source>
        <dbReference type="ARBA" id="ARBA00029638"/>
    </source>
</evidence>
<evidence type="ECO:0000313" key="7">
    <source>
        <dbReference type="Proteomes" id="UP000243426"/>
    </source>
</evidence>
<dbReference type="GO" id="GO:0044096">
    <property type="term" value="C:type IV pilus"/>
    <property type="evidence" value="ECO:0007669"/>
    <property type="project" value="TreeGrafter"/>
</dbReference>
<keyword evidence="5" id="KW-1133">Transmembrane helix</keyword>
<evidence type="ECO:0000256" key="1">
    <source>
        <dbReference type="ARBA" id="ARBA00005233"/>
    </source>
</evidence>
<gene>
    <name evidence="6" type="ORF">SAMN05216198_3777</name>
</gene>
<dbReference type="GO" id="GO:0007155">
    <property type="term" value="P:cell adhesion"/>
    <property type="evidence" value="ECO:0007669"/>
    <property type="project" value="InterPro"/>
</dbReference>
<keyword evidence="4" id="KW-0281">Fimbrium</keyword>
<dbReference type="PROSITE" id="PS00409">
    <property type="entry name" value="PROKAR_NTER_METHYL"/>
    <property type="match status" value="1"/>
</dbReference>
<dbReference type="Gene3D" id="3.30.700.10">
    <property type="entry name" value="Glycoprotein, Type 4 Pilin"/>
    <property type="match status" value="1"/>
</dbReference>
<dbReference type="PANTHER" id="PTHR30093">
    <property type="entry name" value="GENERAL SECRETION PATHWAY PROTEIN G"/>
    <property type="match status" value="1"/>
</dbReference>
<reference evidence="7" key="1">
    <citation type="submission" date="2016-10" db="EMBL/GenBank/DDBJ databases">
        <authorList>
            <person name="Varghese N."/>
            <person name="Submissions S."/>
        </authorList>
    </citation>
    <scope>NUCLEOTIDE SEQUENCE [LARGE SCALE GENOMIC DNA]</scope>
    <source>
        <strain evidence="7">2SM5</strain>
    </source>
</reference>
<protein>
    <recommendedName>
        <fullName evidence="3">Pilin</fullName>
    </recommendedName>
</protein>
<feature type="transmembrane region" description="Helical" evidence="5">
    <location>
        <begin position="7"/>
        <end position="31"/>
    </location>
</feature>
<dbReference type="AlphaFoldDB" id="A0A1H1XYK1"/>
<comment type="similarity">
    <text evidence="1 4">Belongs to the N-Me-Phe pilin family.</text>
</comment>
<evidence type="ECO:0000256" key="4">
    <source>
        <dbReference type="RuleBase" id="RU000389"/>
    </source>
</evidence>
<dbReference type="STRING" id="797277.SAMN05216198_3777"/>
<dbReference type="Pfam" id="PF07963">
    <property type="entry name" value="N_methyl"/>
    <property type="match status" value="1"/>
</dbReference>
<keyword evidence="5" id="KW-0812">Transmembrane</keyword>
<keyword evidence="5" id="KW-0472">Membrane</keyword>
<dbReference type="OrthoDB" id="115249at2"/>
<dbReference type="InterPro" id="IPR045584">
    <property type="entry name" value="Pilin-like"/>
</dbReference>
<dbReference type="PANTHER" id="PTHR30093:SF34">
    <property type="entry name" value="PREPILIN PEPTIDASE-DEPENDENT PROTEIN D"/>
    <property type="match status" value="1"/>
</dbReference>
<dbReference type="InterPro" id="IPR001082">
    <property type="entry name" value="Pilin"/>
</dbReference>
<name>A0A1H1XYK1_9GAMM</name>
<keyword evidence="2" id="KW-0488">Methylation</keyword>
<keyword evidence="7" id="KW-1185">Reference proteome</keyword>
<organism evidence="6 7">
    <name type="scientific">Halopseudomonas litoralis</name>
    <dbReference type="NCBI Taxonomy" id="797277"/>
    <lineage>
        <taxon>Bacteria</taxon>
        <taxon>Pseudomonadati</taxon>
        <taxon>Pseudomonadota</taxon>
        <taxon>Gammaproteobacteria</taxon>
        <taxon>Pseudomonadales</taxon>
        <taxon>Pseudomonadaceae</taxon>
        <taxon>Halopseudomonas</taxon>
    </lineage>
</organism>